<keyword evidence="16" id="KW-1185">Reference proteome</keyword>
<evidence type="ECO:0000256" key="8">
    <source>
        <dbReference type="ARBA" id="ARBA00022679"/>
    </source>
</evidence>
<dbReference type="CDD" id="cd03791">
    <property type="entry name" value="GT5_Glycogen_synthase_DULL1-like"/>
    <property type="match status" value="1"/>
</dbReference>
<dbReference type="PANTHER" id="PTHR45825">
    <property type="entry name" value="GRANULE-BOUND STARCH SYNTHASE 1, CHLOROPLASTIC/AMYLOPLASTIC"/>
    <property type="match status" value="1"/>
</dbReference>
<reference evidence="15" key="1">
    <citation type="submission" date="2022-04" db="EMBL/GenBank/DDBJ databases">
        <title>Alcanivorax sp. CY1518 draft genome sequence.</title>
        <authorList>
            <person name="Zhao G."/>
            <person name="An M."/>
        </authorList>
    </citation>
    <scope>NUCLEOTIDE SEQUENCE</scope>
    <source>
        <strain evidence="15">CY1518</strain>
    </source>
</reference>
<proteinExistence type="inferred from homology"/>
<evidence type="ECO:0000256" key="7">
    <source>
        <dbReference type="ARBA" id="ARBA00022676"/>
    </source>
</evidence>
<dbReference type="NCBIfam" id="TIGR02095">
    <property type="entry name" value="glgA"/>
    <property type="match status" value="1"/>
</dbReference>
<evidence type="ECO:0000256" key="2">
    <source>
        <dbReference type="ARBA" id="ARBA00002764"/>
    </source>
</evidence>
<dbReference type="EC" id="2.4.1.21" evidence="5 11"/>
<sequence>MATPAARPALSHWTSAHSTHSAPQTHVAHEAASPRQKVLFVTSEIAGLAKTGGLGDVARALPTALSRRHDVRVLMPAYAEVLRRAQPVRVLGELPGQAHIPPCRVGRTTLEDGLQVYLLLCPELYQRSGNAYLDEHGRDWCDNHIRFGRLCLAAAQLTAGPNWLGWQPDLLHLNDWPSALAPCFLSQPAPVLLTIHNLGYQGLFHAASGVDLGLDVEQPAYQDLLHHQSLCFLKAGIVHADRLSTVSQTYAEEIVRPGIGCGLEEILAVRLHEGRLTGITNGIDPHWDAATDPALPGNFHPGDWRGKALSRRYASEKYDVRADGPLFVVISRLAEQKGIDLTEQVAGHIVAHGGNLVVMGQGEPALEQRMCQLQQRHPAQIAVHIGFDEIEARRLFAGSDFLLMPSRYEPCGLSQMYAQRFASLPIARRTGGLVDTITDGATGFLFDDAAAGGYQAAIDRAFSVYQCPRRLRQMRRQAMRAPRSWHHAAEPYHRLYQQLLHDYGALPVPAARQAQA</sequence>
<dbReference type="PANTHER" id="PTHR45825:SF8">
    <property type="entry name" value="GLYCOGEN SYNTHASE"/>
    <property type="match status" value="1"/>
</dbReference>
<name>A0ABT0E9I4_9GAMM</name>
<dbReference type="GO" id="GO:0009011">
    <property type="term" value="F:alpha-1,4-glucan glucosyltransferase (ADP-glucose donor) activity"/>
    <property type="evidence" value="ECO:0007669"/>
    <property type="project" value="UniProtKB-EC"/>
</dbReference>
<keyword evidence="8 11" id="KW-0808">Transferase</keyword>
<dbReference type="Proteomes" id="UP001165524">
    <property type="component" value="Unassembled WGS sequence"/>
</dbReference>
<comment type="similarity">
    <text evidence="4 11">Belongs to the glycosyltransferase 1 family. Bacterial/plant glycogen synthase subfamily.</text>
</comment>
<evidence type="ECO:0000256" key="12">
    <source>
        <dbReference type="SAM" id="MobiDB-lite"/>
    </source>
</evidence>
<feature type="compositionally biased region" description="Low complexity" evidence="12">
    <location>
        <begin position="11"/>
        <end position="22"/>
    </location>
</feature>
<accession>A0ABT0E9I4</accession>
<dbReference type="EMBL" id="JALKII010000008">
    <property type="protein sequence ID" value="MCK0538398.1"/>
    <property type="molecule type" value="Genomic_DNA"/>
</dbReference>
<evidence type="ECO:0000256" key="9">
    <source>
        <dbReference type="ARBA" id="ARBA00023056"/>
    </source>
</evidence>
<evidence type="ECO:0000256" key="6">
    <source>
        <dbReference type="ARBA" id="ARBA00019935"/>
    </source>
</evidence>
<comment type="function">
    <text evidence="2 11">Synthesizes alpha-1,4-glucan chains using ADP-glucose.</text>
</comment>
<gene>
    <name evidence="11 15" type="primary">glgA</name>
    <name evidence="15" type="ORF">MU846_11810</name>
</gene>
<evidence type="ECO:0000256" key="5">
    <source>
        <dbReference type="ARBA" id="ARBA00012588"/>
    </source>
</evidence>
<evidence type="ECO:0000259" key="13">
    <source>
        <dbReference type="Pfam" id="PF00534"/>
    </source>
</evidence>
<dbReference type="InterPro" id="IPR013534">
    <property type="entry name" value="Starch_synth_cat_dom"/>
</dbReference>
<keyword evidence="9 11" id="KW-0320">Glycogen biosynthesis</keyword>
<protein>
    <recommendedName>
        <fullName evidence="6 11">Glycogen synthase</fullName>
        <ecNumber evidence="5 11">2.4.1.21</ecNumber>
    </recommendedName>
    <alternativeName>
        <fullName evidence="10 11">Starch [bacterial glycogen] synthase</fullName>
    </alternativeName>
</protein>
<evidence type="ECO:0000313" key="15">
    <source>
        <dbReference type="EMBL" id="MCK0538398.1"/>
    </source>
</evidence>
<dbReference type="Pfam" id="PF00534">
    <property type="entry name" value="Glycos_transf_1"/>
    <property type="match status" value="1"/>
</dbReference>
<dbReference type="Pfam" id="PF08323">
    <property type="entry name" value="Glyco_transf_5"/>
    <property type="match status" value="1"/>
</dbReference>
<dbReference type="InterPro" id="IPR011835">
    <property type="entry name" value="GS/SS"/>
</dbReference>
<comment type="catalytic activity">
    <reaction evidence="1 11">
        <text>[(1-&gt;4)-alpha-D-glucosyl](n) + ADP-alpha-D-glucose = [(1-&gt;4)-alpha-D-glucosyl](n+1) + ADP + H(+)</text>
        <dbReference type="Rhea" id="RHEA:18189"/>
        <dbReference type="Rhea" id="RHEA-COMP:9584"/>
        <dbReference type="Rhea" id="RHEA-COMP:9587"/>
        <dbReference type="ChEBI" id="CHEBI:15378"/>
        <dbReference type="ChEBI" id="CHEBI:15444"/>
        <dbReference type="ChEBI" id="CHEBI:57498"/>
        <dbReference type="ChEBI" id="CHEBI:456216"/>
        <dbReference type="EC" id="2.4.1.21"/>
    </reaction>
</comment>
<dbReference type="NCBIfam" id="NF001899">
    <property type="entry name" value="PRK00654.1-2"/>
    <property type="match status" value="1"/>
</dbReference>
<feature type="domain" description="Glycosyl transferase family 1" evidence="13">
    <location>
        <begin position="316"/>
        <end position="472"/>
    </location>
</feature>
<comment type="caution">
    <text evidence="15">The sequence shown here is derived from an EMBL/GenBank/DDBJ whole genome shotgun (WGS) entry which is preliminary data.</text>
</comment>
<dbReference type="SUPFAM" id="SSF53756">
    <property type="entry name" value="UDP-Glycosyltransferase/glycogen phosphorylase"/>
    <property type="match status" value="1"/>
</dbReference>
<feature type="region of interest" description="Disordered" evidence="12">
    <location>
        <begin position="1"/>
        <end position="26"/>
    </location>
</feature>
<feature type="domain" description="Starch synthase catalytic" evidence="14">
    <location>
        <begin position="37"/>
        <end position="268"/>
    </location>
</feature>
<evidence type="ECO:0000259" key="14">
    <source>
        <dbReference type="Pfam" id="PF08323"/>
    </source>
</evidence>
<dbReference type="RefSeq" id="WP_246952971.1">
    <property type="nucleotide sequence ID" value="NZ_JALKII010000008.1"/>
</dbReference>
<dbReference type="InterPro" id="IPR001296">
    <property type="entry name" value="Glyco_trans_1"/>
</dbReference>
<keyword evidence="7 11" id="KW-0328">Glycosyltransferase</keyword>
<organism evidence="15 16">
    <name type="scientific">Alcanivorax quisquiliarum</name>
    <dbReference type="NCBI Taxonomy" id="2933565"/>
    <lineage>
        <taxon>Bacteria</taxon>
        <taxon>Pseudomonadati</taxon>
        <taxon>Pseudomonadota</taxon>
        <taxon>Gammaproteobacteria</taxon>
        <taxon>Oceanospirillales</taxon>
        <taxon>Alcanivoracaceae</taxon>
        <taxon>Alcanivorax</taxon>
    </lineage>
</organism>
<evidence type="ECO:0000256" key="4">
    <source>
        <dbReference type="ARBA" id="ARBA00010281"/>
    </source>
</evidence>
<evidence type="ECO:0000256" key="11">
    <source>
        <dbReference type="HAMAP-Rule" id="MF_00484"/>
    </source>
</evidence>
<evidence type="ECO:0000256" key="10">
    <source>
        <dbReference type="ARBA" id="ARBA00031722"/>
    </source>
</evidence>
<feature type="binding site" evidence="11">
    <location>
        <position position="50"/>
    </location>
    <ligand>
        <name>ADP-alpha-D-glucose</name>
        <dbReference type="ChEBI" id="CHEBI:57498"/>
    </ligand>
</feature>
<comment type="pathway">
    <text evidence="3 11">Glycan biosynthesis; glycogen biosynthesis.</text>
</comment>
<evidence type="ECO:0000256" key="1">
    <source>
        <dbReference type="ARBA" id="ARBA00001478"/>
    </source>
</evidence>
<dbReference type="Gene3D" id="3.40.50.2000">
    <property type="entry name" value="Glycogen Phosphorylase B"/>
    <property type="match status" value="2"/>
</dbReference>
<dbReference type="HAMAP" id="MF_00484">
    <property type="entry name" value="Glycogen_synth"/>
    <property type="match status" value="1"/>
</dbReference>
<evidence type="ECO:0000256" key="3">
    <source>
        <dbReference type="ARBA" id="ARBA00004964"/>
    </source>
</evidence>
<dbReference type="NCBIfam" id="NF001901">
    <property type="entry name" value="PRK00654.1-5"/>
    <property type="match status" value="1"/>
</dbReference>
<evidence type="ECO:0000313" key="16">
    <source>
        <dbReference type="Proteomes" id="UP001165524"/>
    </source>
</evidence>